<dbReference type="Proteomes" id="UP000276776">
    <property type="component" value="Unassembled WGS sequence"/>
</dbReference>
<dbReference type="PROSITE" id="PS50222">
    <property type="entry name" value="EF_HAND_2"/>
    <property type="match status" value="2"/>
</dbReference>
<dbReference type="AlphaFoldDB" id="A0A0N5CX70"/>
<dbReference type="GO" id="GO:0005509">
    <property type="term" value="F:calcium ion binding"/>
    <property type="evidence" value="ECO:0007669"/>
    <property type="project" value="InterPro"/>
</dbReference>
<keyword evidence="1" id="KW-0106">Calcium</keyword>
<sequence>MKLFGSSNLRKISYRLLILIWLLTVVKSDEEHVEHGFSKEFIKEHDGYVVSNEYLDQESVKDGERQIERLDDLSPEEAKIRMAILARKMDLNNDGYVTKDELQSVVKHFLNESNEALVITYFGKKINVCVTRSSNVIAMDLEESNNRFRDIDTNQDNIVTWDEYVKETFGDIKLQDENIDADDKRLMEDDRKLFRAADDDGDGSLTIEEFQAFQNPESFPQMHFAFMEVTIAEKDANMDGKISLEEFLDDAAKSKDSEWRKVEKERFARHFDRDHDGFLVGTEILDWLQINLDSNAAEEAEHLVSRADKDLDGRLSIEEIVGETDLFVRSDATNNGESLMDIHHDEL</sequence>
<dbReference type="SUPFAM" id="SSF47473">
    <property type="entry name" value="EF-hand"/>
    <property type="match status" value="2"/>
</dbReference>
<evidence type="ECO:0000313" key="4">
    <source>
        <dbReference type="EMBL" id="VDN02160.1"/>
    </source>
</evidence>
<evidence type="ECO:0000313" key="5">
    <source>
        <dbReference type="Proteomes" id="UP000276776"/>
    </source>
</evidence>
<proteinExistence type="predicted"/>
<keyword evidence="5" id="KW-1185">Reference proteome</keyword>
<dbReference type="STRING" id="103827.A0A0N5CX70"/>
<evidence type="ECO:0000256" key="1">
    <source>
        <dbReference type="ARBA" id="ARBA00022837"/>
    </source>
</evidence>
<feature type="domain" description="EF-hand" evidence="3">
    <location>
        <begin position="77"/>
        <end position="112"/>
    </location>
</feature>
<reference evidence="4 5" key="2">
    <citation type="submission" date="2018-11" db="EMBL/GenBank/DDBJ databases">
        <authorList>
            <consortium name="Pathogen Informatics"/>
        </authorList>
    </citation>
    <scope>NUCLEOTIDE SEQUENCE [LARGE SCALE GENOMIC DNA]</scope>
</reference>
<dbReference type="PROSITE" id="PS00018">
    <property type="entry name" value="EF_HAND_1"/>
    <property type="match status" value="4"/>
</dbReference>
<dbReference type="InterPro" id="IPR018247">
    <property type="entry name" value="EF_Hand_1_Ca_BS"/>
</dbReference>
<dbReference type="SMART" id="SM00054">
    <property type="entry name" value="EFh"/>
    <property type="match status" value="3"/>
</dbReference>
<evidence type="ECO:0000256" key="2">
    <source>
        <dbReference type="SAM" id="SignalP"/>
    </source>
</evidence>
<evidence type="ECO:0000313" key="6">
    <source>
        <dbReference type="WBParaSite" id="TCLT_0000498001-mRNA-1"/>
    </source>
</evidence>
<dbReference type="PANTHER" id="PTHR10827:SF95">
    <property type="entry name" value="LD34388P"/>
    <property type="match status" value="1"/>
</dbReference>
<dbReference type="EMBL" id="UYYF01004313">
    <property type="protein sequence ID" value="VDN02160.1"/>
    <property type="molecule type" value="Genomic_DNA"/>
</dbReference>
<accession>A0A0N5CX70</accession>
<protein>
    <submittedName>
        <fullName evidence="6">Stromal cell-derived factor 4</fullName>
    </submittedName>
</protein>
<dbReference type="PANTHER" id="PTHR10827">
    <property type="entry name" value="RETICULOCALBIN"/>
    <property type="match status" value="1"/>
</dbReference>
<dbReference type="OrthoDB" id="293868at2759"/>
<dbReference type="OMA" id="TWEEYNM"/>
<dbReference type="Pfam" id="PF13499">
    <property type="entry name" value="EF-hand_7"/>
    <property type="match status" value="1"/>
</dbReference>
<keyword evidence="2" id="KW-0732">Signal</keyword>
<dbReference type="WBParaSite" id="TCLT_0000498001-mRNA-1">
    <property type="protein sequence ID" value="TCLT_0000498001-mRNA-1"/>
    <property type="gene ID" value="TCLT_0000498001"/>
</dbReference>
<feature type="signal peptide" evidence="2">
    <location>
        <begin position="1"/>
        <end position="28"/>
    </location>
</feature>
<dbReference type="InterPro" id="IPR002048">
    <property type="entry name" value="EF_hand_dom"/>
</dbReference>
<dbReference type="Pfam" id="PF13202">
    <property type="entry name" value="EF-hand_5"/>
    <property type="match status" value="1"/>
</dbReference>
<feature type="domain" description="EF-hand" evidence="3">
    <location>
        <begin position="185"/>
        <end position="220"/>
    </location>
</feature>
<dbReference type="GO" id="GO:0005783">
    <property type="term" value="C:endoplasmic reticulum"/>
    <property type="evidence" value="ECO:0007669"/>
    <property type="project" value="TreeGrafter"/>
</dbReference>
<reference evidence="6" key="1">
    <citation type="submission" date="2017-02" db="UniProtKB">
        <authorList>
            <consortium name="WormBaseParasite"/>
        </authorList>
    </citation>
    <scope>IDENTIFICATION</scope>
</reference>
<gene>
    <name evidence="4" type="ORF">TCLT_LOCUS4969</name>
</gene>
<evidence type="ECO:0000259" key="3">
    <source>
        <dbReference type="PROSITE" id="PS50222"/>
    </source>
</evidence>
<name>A0A0N5CX70_THECL</name>
<feature type="chain" id="PRO_5043126421" evidence="2">
    <location>
        <begin position="29"/>
        <end position="347"/>
    </location>
</feature>
<organism evidence="6">
    <name type="scientific">Thelazia callipaeda</name>
    <name type="common">Oriental eyeworm</name>
    <name type="synonym">Parasitic nematode</name>
    <dbReference type="NCBI Taxonomy" id="103827"/>
    <lineage>
        <taxon>Eukaryota</taxon>
        <taxon>Metazoa</taxon>
        <taxon>Ecdysozoa</taxon>
        <taxon>Nematoda</taxon>
        <taxon>Chromadorea</taxon>
        <taxon>Rhabditida</taxon>
        <taxon>Spirurina</taxon>
        <taxon>Spiruromorpha</taxon>
        <taxon>Thelazioidea</taxon>
        <taxon>Thelaziidae</taxon>
        <taxon>Thelazia</taxon>
    </lineage>
</organism>
<dbReference type="Gene3D" id="1.10.238.10">
    <property type="entry name" value="EF-hand"/>
    <property type="match status" value="3"/>
</dbReference>
<dbReference type="InterPro" id="IPR011992">
    <property type="entry name" value="EF-hand-dom_pair"/>
</dbReference>